<proteinExistence type="predicted"/>
<evidence type="ECO:0000313" key="5">
    <source>
        <dbReference type="Proteomes" id="UP000051521"/>
    </source>
</evidence>
<dbReference type="AlphaFoldDB" id="I7KP13"/>
<evidence type="ECO:0000313" key="2">
    <source>
        <dbReference type="EMBL" id="CCI87049.1"/>
    </source>
</evidence>
<gene>
    <name evidence="2" type="ORF">BN52_02120</name>
    <name evidence="3" type="ORF">FC38_GL000930</name>
</gene>
<feature type="domain" description="Helix-turn-helix" evidence="1">
    <location>
        <begin position="10"/>
        <end position="65"/>
    </location>
</feature>
<dbReference type="InterPro" id="IPR045403">
    <property type="entry name" value="HTH_59_Firmicutes_type"/>
</dbReference>
<dbReference type="Proteomes" id="UP000009326">
    <property type="component" value="Unassembled WGS sequence"/>
</dbReference>
<keyword evidence="5" id="KW-1185">Reference proteome</keyword>
<protein>
    <recommendedName>
        <fullName evidence="1">Helix-turn-helix domain-containing protein</fullName>
    </recommendedName>
</protein>
<dbReference type="EMBL" id="AYZO01000027">
    <property type="protein sequence ID" value="KRN10757.1"/>
    <property type="molecule type" value="Genomic_DNA"/>
</dbReference>
<dbReference type="PATRIC" id="fig|1423751.3.peg.964"/>
<dbReference type="STRING" id="1423751.FC38_GL000930"/>
<sequence>MVRINLDNVNIMDARQAAEIWGLSEGYVRKRINQAPQKFPKGSIRKFGKQWVITTEGMEAITGKTDPRKIARKKKAEEAEK</sequence>
<dbReference type="Pfam" id="PF20038">
    <property type="entry name" value="HTH_59"/>
    <property type="match status" value="1"/>
</dbReference>
<dbReference type="Proteomes" id="UP000051521">
    <property type="component" value="Unassembled WGS sequence"/>
</dbReference>
<accession>I7KP13</accession>
<evidence type="ECO:0000313" key="4">
    <source>
        <dbReference type="Proteomes" id="UP000009326"/>
    </source>
</evidence>
<dbReference type="RefSeq" id="WP_008473163.1">
    <property type="nucleotide sequence ID" value="NZ_AYZO01000027.1"/>
</dbReference>
<name>I7KP13_9LACO</name>
<dbReference type="OrthoDB" id="2931091at2"/>
<reference evidence="3 5" key="2">
    <citation type="journal article" date="2015" name="Genome Announc.">
        <title>Expanding the biotechnology potential of lactobacilli through comparative genomics of 213 strains and associated genera.</title>
        <authorList>
            <person name="Sun Z."/>
            <person name="Harris H.M."/>
            <person name="McCann A."/>
            <person name="Guo C."/>
            <person name="Argimon S."/>
            <person name="Zhang W."/>
            <person name="Yang X."/>
            <person name="Jeffery I.B."/>
            <person name="Cooney J.C."/>
            <person name="Kagawa T.F."/>
            <person name="Liu W."/>
            <person name="Song Y."/>
            <person name="Salvetti E."/>
            <person name="Wrobel A."/>
            <person name="Rasinkangas P."/>
            <person name="Parkhill J."/>
            <person name="Rea M.C."/>
            <person name="O'Sullivan O."/>
            <person name="Ritari J."/>
            <person name="Douillard F.P."/>
            <person name="Paul Ross R."/>
            <person name="Yang R."/>
            <person name="Briner A.E."/>
            <person name="Felis G.E."/>
            <person name="de Vos W.M."/>
            <person name="Barrangou R."/>
            <person name="Klaenhammer T.R."/>
            <person name="Caufield P.W."/>
            <person name="Cui Y."/>
            <person name="Zhang H."/>
            <person name="O'Toole P.W."/>
        </authorList>
    </citation>
    <scope>NUCLEOTIDE SEQUENCE [LARGE SCALE GENOMIC DNA]</scope>
    <source>
        <strain evidence="3 5">DSM 23908</strain>
    </source>
</reference>
<comment type="caution">
    <text evidence="2">The sequence shown here is derived from an EMBL/GenBank/DDBJ whole genome shotgun (WGS) entry which is preliminary data.</text>
</comment>
<dbReference type="EMBL" id="CAKC01000046">
    <property type="protein sequence ID" value="CCI87049.1"/>
    <property type="molecule type" value="Genomic_DNA"/>
</dbReference>
<evidence type="ECO:0000259" key="1">
    <source>
        <dbReference type="Pfam" id="PF20038"/>
    </source>
</evidence>
<organism evidence="2 4">
    <name type="scientific">Lactobacillus gigeriorum DSM 23908 = CRBIP 24.85</name>
    <dbReference type="NCBI Taxonomy" id="1423751"/>
    <lineage>
        <taxon>Bacteria</taxon>
        <taxon>Bacillati</taxon>
        <taxon>Bacillota</taxon>
        <taxon>Bacilli</taxon>
        <taxon>Lactobacillales</taxon>
        <taxon>Lactobacillaceae</taxon>
        <taxon>Lactobacillus</taxon>
    </lineage>
</organism>
<reference evidence="2 4" key="1">
    <citation type="submission" date="2012-06" db="EMBL/GenBank/DDBJ databases">
        <title>Draft genome sequence of Lactobacillus gigeriorum CRBIP 24.85T, isolated from chicken crop.</title>
        <authorList>
            <person name="Cousin S."/>
            <person name="Ma L."/>
            <person name="Creno S."/>
            <person name="Clermont D."/>
            <person name="Loux V."/>
            <person name="Bizet C."/>
            <person name="Bouchier C."/>
        </authorList>
    </citation>
    <scope>NUCLEOTIDE SEQUENCE [LARGE SCALE GENOMIC DNA]</scope>
    <source>
        <strain evidence="4">CRBIP 24.85T</strain>
        <strain evidence="2">Type strain: CRBIP 24.85</strain>
    </source>
</reference>
<evidence type="ECO:0000313" key="3">
    <source>
        <dbReference type="EMBL" id="KRN10757.1"/>
    </source>
</evidence>